<feature type="compositionally biased region" description="Polar residues" evidence="1">
    <location>
        <begin position="1"/>
        <end position="19"/>
    </location>
</feature>
<dbReference type="RefSeq" id="XP_013777117.1">
    <property type="nucleotide sequence ID" value="XM_013921663.2"/>
</dbReference>
<name>A0ABM1SLT2_LIMPO</name>
<sequence length="843" mass="93000">MADTQAESGSSLLGNQENTEIVVKKEKPDVSFKSPNESKNNKIFANNQISLPPSYLPSSKNPQNTTDQQLKATKNAHAQVQLQLENKELVSPPIDISSIQGIFGWTTIGGVHLPFILRGQDKFIAVRMVEAKVVSKYSRVLPWVVFTCTNIKSYFITENEARLLNEINGFHCAFQFGQKTFTSKDVVVCLSEILCFHEFLETCRSKLFPVSGDRLLAKKCGLIMMNNIVLPYIDKNGSKYVPFTMLPNGVLADASRNVNDWDLAYLYFLCHVAQLNKTKLKRGTYLVSVDKLFFSSGQVPVMQEWWPKTPLLHINNGHMSPSPSPDSIQRIWNVSVFPDQVTRQTVNKYVEQQEIQQLQVQTSNSSKESLEENRLLSPFYIGHHGAPVRQATSPKVNGAIHDGFQVVDNRGQPIPTTSILRGHVPAVPASGYLVPPPGSLLNHLDSPSLSSSSSHEIPMFPSLNGSSGTYPVNSSQMLLNLHSHQLGGHQVFSPQPVTASLVQQNMFGNLVKPGNHSSVFHQRHQDSLPDLHQRQDSLPEPPPLILDVNCQLNGGGNSLRGSHSVRNASVSNSALRHALQTSPLSSVSEAASNMVLSSLSENDSMNNHSEAELKNLRSPTSYGSSMPPPHYPTPPQSTPTHPSISSPLLLTHQQNRATSNATGLVIDLCSPPPSPVMRATSSSHTNGPVMLESCGISHDADIIHTTHSTDISPFSYQEIHIEGRQLPVVNLDLYQNDKNLATSVSEMVHQLFPSLSATSCQFVLQNVLGVTLYDYNRLQMDLMMKHGVNISPDDKLVTVKDLESYMPQLKYMFERGGQPTSESSKHDDAPPAKRHCFDNTVKS</sequence>
<evidence type="ECO:0000313" key="6">
    <source>
        <dbReference type="RefSeq" id="XP_022244587.1"/>
    </source>
</evidence>
<feature type="region of interest" description="Disordered" evidence="1">
    <location>
        <begin position="513"/>
        <end position="543"/>
    </location>
</feature>
<dbReference type="Proteomes" id="UP000694941">
    <property type="component" value="Unplaced"/>
</dbReference>
<evidence type="ECO:0000313" key="7">
    <source>
        <dbReference type="RefSeq" id="XP_022244588.1"/>
    </source>
</evidence>
<protein>
    <submittedName>
        <fullName evidence="3 4">Uncharacterized protein LOC106461807</fullName>
    </submittedName>
</protein>
<organism evidence="2 7">
    <name type="scientific">Limulus polyphemus</name>
    <name type="common">Atlantic horseshoe crab</name>
    <dbReference type="NCBI Taxonomy" id="6850"/>
    <lineage>
        <taxon>Eukaryota</taxon>
        <taxon>Metazoa</taxon>
        <taxon>Ecdysozoa</taxon>
        <taxon>Arthropoda</taxon>
        <taxon>Chelicerata</taxon>
        <taxon>Merostomata</taxon>
        <taxon>Xiphosura</taxon>
        <taxon>Limulidae</taxon>
        <taxon>Limulus</taxon>
    </lineage>
</organism>
<feature type="region of interest" description="Disordered" evidence="1">
    <location>
        <begin position="816"/>
        <end position="843"/>
    </location>
</feature>
<evidence type="ECO:0000313" key="5">
    <source>
        <dbReference type="RefSeq" id="XP_013777117.1"/>
    </source>
</evidence>
<reference evidence="3 4" key="1">
    <citation type="submission" date="2025-05" db="UniProtKB">
        <authorList>
            <consortium name="RefSeq"/>
        </authorList>
    </citation>
    <scope>IDENTIFICATION</scope>
    <source>
        <tissue evidence="3 4">Muscle</tissue>
    </source>
</reference>
<dbReference type="RefSeq" id="XP_013777116.1">
    <property type="nucleotide sequence ID" value="XM_013921662.2"/>
</dbReference>
<feature type="compositionally biased region" description="Basic and acidic residues" evidence="1">
    <location>
        <begin position="523"/>
        <end position="537"/>
    </location>
</feature>
<dbReference type="RefSeq" id="XP_022244589.1">
    <property type="nucleotide sequence ID" value="XM_022388881.1"/>
</dbReference>
<evidence type="ECO:0000313" key="4">
    <source>
        <dbReference type="RefSeq" id="XP_013777116.1"/>
    </source>
</evidence>
<gene>
    <name evidence="3 4 5 6 7 8 9 10" type="primary">LOC106461807</name>
</gene>
<evidence type="ECO:0000313" key="2">
    <source>
        <dbReference type="Proteomes" id="UP000694941"/>
    </source>
</evidence>
<dbReference type="RefSeq" id="XP_013777115.1">
    <property type="nucleotide sequence ID" value="XM_013921661.2"/>
</dbReference>
<feature type="compositionally biased region" description="Basic and acidic residues" evidence="1">
    <location>
        <begin position="823"/>
        <end position="837"/>
    </location>
</feature>
<evidence type="ECO:0000313" key="9">
    <source>
        <dbReference type="RefSeq" id="XP_022244590.1"/>
    </source>
</evidence>
<proteinExistence type="predicted"/>
<evidence type="ECO:0000256" key="1">
    <source>
        <dbReference type="SAM" id="MobiDB-lite"/>
    </source>
</evidence>
<dbReference type="RefSeq" id="XP_022244587.1">
    <property type="nucleotide sequence ID" value="XM_022388879.1"/>
</dbReference>
<keyword evidence="2" id="KW-1185">Reference proteome</keyword>
<dbReference type="GeneID" id="106461807"/>
<feature type="region of interest" description="Disordered" evidence="1">
    <location>
        <begin position="617"/>
        <end position="646"/>
    </location>
</feature>
<evidence type="ECO:0000313" key="3">
    <source>
        <dbReference type="RefSeq" id="XP_013777115.1"/>
    </source>
</evidence>
<feature type="compositionally biased region" description="Pro residues" evidence="1">
    <location>
        <begin position="626"/>
        <end position="637"/>
    </location>
</feature>
<dbReference type="RefSeq" id="XP_022244588.1">
    <property type="nucleotide sequence ID" value="XM_022388880.1"/>
</dbReference>
<dbReference type="RefSeq" id="XP_022244591.1">
    <property type="nucleotide sequence ID" value="XM_022388883.1"/>
</dbReference>
<feature type="region of interest" description="Disordered" evidence="1">
    <location>
        <begin position="1"/>
        <end position="43"/>
    </location>
</feature>
<evidence type="ECO:0000313" key="8">
    <source>
        <dbReference type="RefSeq" id="XP_022244589.1"/>
    </source>
</evidence>
<feature type="compositionally biased region" description="Polar residues" evidence="1">
    <location>
        <begin position="33"/>
        <end position="43"/>
    </location>
</feature>
<evidence type="ECO:0000313" key="10">
    <source>
        <dbReference type="RefSeq" id="XP_022244591.1"/>
    </source>
</evidence>
<dbReference type="RefSeq" id="XP_022244590.1">
    <property type="nucleotide sequence ID" value="XM_022388882.1"/>
</dbReference>
<accession>A0ABM1SLT2</accession>